<dbReference type="SUPFAM" id="SSF53474">
    <property type="entry name" value="alpha/beta-Hydrolases"/>
    <property type="match status" value="1"/>
</dbReference>
<reference evidence="3 4" key="1">
    <citation type="journal article" date="2020" name="IScience">
        <title>Genome Sequencing of the Endangered Kingdonia uniflora (Circaeasteraceae, Ranunculales) Reveals Potential Mechanisms of Evolutionary Specialization.</title>
        <authorList>
            <person name="Sun Y."/>
            <person name="Deng T."/>
            <person name="Zhang A."/>
            <person name="Moore M.J."/>
            <person name="Landis J.B."/>
            <person name="Lin N."/>
            <person name="Zhang H."/>
            <person name="Zhang X."/>
            <person name="Huang J."/>
            <person name="Zhang X."/>
            <person name="Sun H."/>
            <person name="Wang H."/>
        </authorList>
    </citation>
    <scope>NUCLEOTIDE SEQUENCE [LARGE SCALE GENOMIC DNA]</scope>
    <source>
        <strain evidence="3">TB1705</strain>
        <tissue evidence="3">Leaf</tissue>
    </source>
</reference>
<keyword evidence="4" id="KW-1185">Reference proteome</keyword>
<accession>A0A7J7NSI5</accession>
<evidence type="ECO:0000256" key="1">
    <source>
        <dbReference type="ARBA" id="ARBA00009431"/>
    </source>
</evidence>
<dbReference type="InterPro" id="IPR029058">
    <property type="entry name" value="AB_hydrolase_fold"/>
</dbReference>
<evidence type="ECO:0000256" key="2">
    <source>
        <dbReference type="SAM" id="Phobius"/>
    </source>
</evidence>
<organism evidence="3 4">
    <name type="scientific">Kingdonia uniflora</name>
    <dbReference type="NCBI Taxonomy" id="39325"/>
    <lineage>
        <taxon>Eukaryota</taxon>
        <taxon>Viridiplantae</taxon>
        <taxon>Streptophyta</taxon>
        <taxon>Embryophyta</taxon>
        <taxon>Tracheophyta</taxon>
        <taxon>Spermatophyta</taxon>
        <taxon>Magnoliopsida</taxon>
        <taxon>Ranunculales</taxon>
        <taxon>Circaeasteraceae</taxon>
        <taxon>Kingdonia</taxon>
    </lineage>
</organism>
<name>A0A7J7NSI5_9MAGN</name>
<feature type="non-terminal residue" evidence="3">
    <location>
        <position position="1"/>
    </location>
</feature>
<dbReference type="PANTHER" id="PTHR11802">
    <property type="entry name" value="SERINE PROTEASE FAMILY S10 SERINE CARBOXYPEPTIDASE"/>
    <property type="match status" value="1"/>
</dbReference>
<sequence>MVYLLVVVDYNDYNHPRNSCYLQWLIERPEFLSNPLYVCGDSYSGIIVPMIVQNIVNGRHMFLRFFIVPPLVIFLCYVTDIEARKKPLLNFKGYLLGNPTVDSHFELNIRVKFAHRMGLISEELYE</sequence>
<proteinExistence type="inferred from homology"/>
<dbReference type="Pfam" id="PF00450">
    <property type="entry name" value="Peptidase_S10"/>
    <property type="match status" value="1"/>
</dbReference>
<gene>
    <name evidence="3" type="ORF">GIB67_034280</name>
</gene>
<dbReference type="GO" id="GO:0019748">
    <property type="term" value="P:secondary metabolic process"/>
    <property type="evidence" value="ECO:0007669"/>
    <property type="project" value="TreeGrafter"/>
</dbReference>
<dbReference type="Proteomes" id="UP000541444">
    <property type="component" value="Unassembled WGS sequence"/>
</dbReference>
<keyword evidence="2" id="KW-0812">Transmembrane</keyword>
<dbReference type="GO" id="GO:0006508">
    <property type="term" value="P:proteolysis"/>
    <property type="evidence" value="ECO:0007669"/>
    <property type="project" value="InterPro"/>
</dbReference>
<dbReference type="InterPro" id="IPR001563">
    <property type="entry name" value="Peptidase_S10"/>
</dbReference>
<keyword evidence="2" id="KW-0472">Membrane</keyword>
<comment type="caution">
    <text evidence="3">The sequence shown here is derived from an EMBL/GenBank/DDBJ whole genome shotgun (WGS) entry which is preliminary data.</text>
</comment>
<dbReference type="Gene3D" id="3.40.50.1820">
    <property type="entry name" value="alpha/beta hydrolase"/>
    <property type="match status" value="1"/>
</dbReference>
<dbReference type="AlphaFoldDB" id="A0A7J7NSI5"/>
<dbReference type="PANTHER" id="PTHR11802:SF29">
    <property type="entry name" value="SERINE CARBOXYPEPTIDASE-LIKE 19"/>
    <property type="match status" value="1"/>
</dbReference>
<dbReference type="GO" id="GO:0004185">
    <property type="term" value="F:serine-type carboxypeptidase activity"/>
    <property type="evidence" value="ECO:0007669"/>
    <property type="project" value="InterPro"/>
</dbReference>
<comment type="similarity">
    <text evidence="1">Belongs to the peptidase S10 family.</text>
</comment>
<protein>
    <submittedName>
        <fullName evidence="3">Uncharacterized protein</fullName>
    </submittedName>
</protein>
<keyword evidence="2" id="KW-1133">Transmembrane helix</keyword>
<evidence type="ECO:0000313" key="4">
    <source>
        <dbReference type="Proteomes" id="UP000541444"/>
    </source>
</evidence>
<dbReference type="GO" id="GO:0016747">
    <property type="term" value="F:acyltransferase activity, transferring groups other than amino-acyl groups"/>
    <property type="evidence" value="ECO:0007669"/>
    <property type="project" value="TreeGrafter"/>
</dbReference>
<feature type="transmembrane region" description="Helical" evidence="2">
    <location>
        <begin position="61"/>
        <end position="79"/>
    </location>
</feature>
<evidence type="ECO:0000313" key="3">
    <source>
        <dbReference type="EMBL" id="KAF6169888.1"/>
    </source>
</evidence>
<dbReference type="EMBL" id="JACGCM010000622">
    <property type="protein sequence ID" value="KAF6169888.1"/>
    <property type="molecule type" value="Genomic_DNA"/>
</dbReference>
<dbReference type="OrthoDB" id="783991at2759"/>